<evidence type="ECO:0000313" key="1">
    <source>
        <dbReference type="EMBL" id="MBC8570190.1"/>
    </source>
</evidence>
<dbReference type="AlphaFoldDB" id="A0A926EBT6"/>
<name>A0A926EBT6_9FIRM</name>
<protein>
    <submittedName>
        <fullName evidence="1">Uncharacterized protein</fullName>
    </submittedName>
</protein>
<reference evidence="1" key="1">
    <citation type="submission" date="2020-08" db="EMBL/GenBank/DDBJ databases">
        <title>Genome public.</title>
        <authorList>
            <person name="Liu C."/>
            <person name="Sun Q."/>
        </authorList>
    </citation>
    <scope>NUCLEOTIDE SEQUENCE</scope>
    <source>
        <strain evidence="1">NSJ-54</strain>
    </source>
</reference>
<accession>A0A926EBT6</accession>
<evidence type="ECO:0000313" key="2">
    <source>
        <dbReference type="Proteomes" id="UP000660861"/>
    </source>
</evidence>
<comment type="caution">
    <text evidence="1">The sequence shown here is derived from an EMBL/GenBank/DDBJ whole genome shotgun (WGS) entry which is preliminary data.</text>
</comment>
<dbReference type="Proteomes" id="UP000660861">
    <property type="component" value="Unassembled WGS sequence"/>
</dbReference>
<gene>
    <name evidence="1" type="ORF">H8709_05030</name>
</gene>
<organism evidence="1 2">
    <name type="scientific">Zongyangia hominis</name>
    <dbReference type="NCBI Taxonomy" id="2763677"/>
    <lineage>
        <taxon>Bacteria</taxon>
        <taxon>Bacillati</taxon>
        <taxon>Bacillota</taxon>
        <taxon>Clostridia</taxon>
        <taxon>Eubacteriales</taxon>
        <taxon>Oscillospiraceae</taxon>
        <taxon>Zongyangia</taxon>
    </lineage>
</organism>
<proteinExistence type="predicted"/>
<sequence>MLMIATVRDVRFNSLLVRDRVTSQNVVVNTRNTRGFFPGDIVRIWYNGVMTPSIPPQIFATRITLIFSPWCCR</sequence>
<keyword evidence="2" id="KW-1185">Reference proteome</keyword>
<dbReference type="EMBL" id="JACRTC010000002">
    <property type="protein sequence ID" value="MBC8570190.1"/>
    <property type="molecule type" value="Genomic_DNA"/>
</dbReference>